<reference evidence="2" key="2">
    <citation type="submission" date="2025-09" db="UniProtKB">
        <authorList>
            <consortium name="Ensembl"/>
        </authorList>
    </citation>
    <scope>IDENTIFICATION</scope>
</reference>
<accession>A0A3Q0RSG0</accession>
<proteinExistence type="predicted"/>
<evidence type="ECO:0000313" key="3">
    <source>
        <dbReference type="Proteomes" id="UP000261340"/>
    </source>
</evidence>
<evidence type="ECO:0000313" key="2">
    <source>
        <dbReference type="Ensembl" id="ENSACIP00000012723.1"/>
    </source>
</evidence>
<dbReference type="PANTHER" id="PTHR21301:SF10">
    <property type="entry name" value="REVERSE TRANSCRIPTASE DOMAIN-CONTAINING PROTEIN"/>
    <property type="match status" value="1"/>
</dbReference>
<dbReference type="Ensembl" id="ENSACIT00000013078.1">
    <property type="protein sequence ID" value="ENSACIP00000012723.1"/>
    <property type="gene ID" value="ENSACIG00000009925.1"/>
</dbReference>
<dbReference type="AlphaFoldDB" id="A0A3Q0RSG0"/>
<protein>
    <recommendedName>
        <fullName evidence="1">Helix-turn-helix domain-containing protein</fullName>
    </recommendedName>
</protein>
<sequence>WSNLEPGNISASKLLDFMLTESGNRLATNLFLNSTDRNTILHGESLHPSSLKKSLPISQFDRIRRICSSDEGFQAQSGDLENRFIQQYKLDWITQACERFSGLSQTDCLYYMKLKKRDNNINCVVQYSPFSRDLQTIIQKHWYIISSDPTLTCFNTPPRIVYKRPPNLRNLLVRACLSGIGTIDISVSIRTSLLPTPKFSHFLNSIPSGNYHCGHCTQCNFTHKTKTPLKTRISEHPSHTVFTLHYCGIETIKLHRWGGDVNTLLLKRQAYWIYTLHTLAPHGLNEDIDLRPFL</sequence>
<evidence type="ECO:0000259" key="1">
    <source>
        <dbReference type="Pfam" id="PF26215"/>
    </source>
</evidence>
<dbReference type="OMA" id="RIRRNCT"/>
<dbReference type="Pfam" id="PF26215">
    <property type="entry name" value="HTH_animal"/>
    <property type="match status" value="1"/>
</dbReference>
<dbReference type="InterPro" id="IPR058912">
    <property type="entry name" value="HTH_animal"/>
</dbReference>
<dbReference type="PANTHER" id="PTHR21301">
    <property type="entry name" value="REVERSE TRANSCRIPTASE"/>
    <property type="match status" value="1"/>
</dbReference>
<dbReference type="Proteomes" id="UP000261340">
    <property type="component" value="Unplaced"/>
</dbReference>
<keyword evidence="3" id="KW-1185">Reference proteome</keyword>
<organism evidence="2 3">
    <name type="scientific">Amphilophus citrinellus</name>
    <name type="common">Midas cichlid</name>
    <name type="synonym">Cichlasoma citrinellum</name>
    <dbReference type="NCBI Taxonomy" id="61819"/>
    <lineage>
        <taxon>Eukaryota</taxon>
        <taxon>Metazoa</taxon>
        <taxon>Chordata</taxon>
        <taxon>Craniata</taxon>
        <taxon>Vertebrata</taxon>
        <taxon>Euteleostomi</taxon>
        <taxon>Actinopterygii</taxon>
        <taxon>Neopterygii</taxon>
        <taxon>Teleostei</taxon>
        <taxon>Neoteleostei</taxon>
        <taxon>Acanthomorphata</taxon>
        <taxon>Ovalentaria</taxon>
        <taxon>Cichlomorphae</taxon>
        <taxon>Cichliformes</taxon>
        <taxon>Cichlidae</taxon>
        <taxon>New World cichlids</taxon>
        <taxon>Cichlasomatinae</taxon>
        <taxon>Heroini</taxon>
        <taxon>Amphilophus</taxon>
    </lineage>
</organism>
<feature type="domain" description="Helix-turn-helix" evidence="1">
    <location>
        <begin position="40"/>
        <end position="85"/>
    </location>
</feature>
<reference evidence="2" key="1">
    <citation type="submission" date="2025-08" db="UniProtKB">
        <authorList>
            <consortium name="Ensembl"/>
        </authorList>
    </citation>
    <scope>IDENTIFICATION</scope>
</reference>
<dbReference type="GeneTree" id="ENSGT00970000197164"/>
<name>A0A3Q0RSG0_AMPCI</name>